<dbReference type="PANTHER" id="PTHR43642">
    <property type="entry name" value="HYBRID SIGNAL TRANSDUCTION HISTIDINE KINASE G"/>
    <property type="match status" value="1"/>
</dbReference>
<accession>A0ABD3QVP0</accession>
<dbReference type="InterPro" id="IPR011990">
    <property type="entry name" value="TPR-like_helical_dom_sf"/>
</dbReference>
<dbReference type="SUPFAM" id="SSF52540">
    <property type="entry name" value="P-loop containing nucleoside triphosphate hydrolases"/>
    <property type="match status" value="1"/>
</dbReference>
<dbReference type="InterPro" id="IPR053159">
    <property type="entry name" value="Hybrid_Histidine_Kinase"/>
</dbReference>
<evidence type="ECO:0000313" key="4">
    <source>
        <dbReference type="Proteomes" id="UP001530400"/>
    </source>
</evidence>
<sequence length="1356" mass="151137">MFRRKSTISQSGAGDLAPHDSHEMREQRWVSLIDRMDASFEKSLDADARNMSIVQYRRNGASAAPSSNASVVDEYISVLTAPRTVGFVSVTHNSMIGRIISRRTLKEWIQLKKLKCSGEVDGSVSAGSKKYFEKAVGLINSLVLKVIITEMRDRKPELGVAVEPDLITSDNLVVHQTVNEGETLHFINSGTEDTASLSGQKYAAMKALGSIAYELFMRGSGPPIQAFLPATATSSDGTFRLLLNLDDCDGESTESGQAKRQRAADANKQARISAAMLSAGVPYPLCRFVVDLLGGECSDGLLFRSDSSFVSFSDILQDLEQMLANPEAFIHLSIKDQWRLAFGEKMHGRDKEQKMLLDAAARVTGTNSNDALLEALALLTQQDKQQIVMVTGSAGSGKSRLVMETKKILENRGWLFLHCKFDRIVHSEPLSIIAGAFDDFLKQCIGTLRQHLIQKNLKAMMQLTDVSILAKHVPCLAKFLDGPLGDMCRFDANRDEVHHLFSKLVEVLSASGQAVSLFCDDLQWADTASLDLFAALTNASEPDSLGEPIKPKVLFIGAYRDTEVNDNARLVEMLNTLERTPTVQVTGIDVRGFDLDTMNVIVSQSLCLPMRRTKPLTEIILQKTDGIVIHIIEFIGRLTIERILCHSFVKGWEWDNETIEACPISDSVAELFTYKLKRLSAADVLGLQICSIFGIGIEQRTISLLKGYDGADSVDIGAALQAAIEVGLVEEHGSSKVYKFAHDIIAQTVFDLIPRDERSKLLKKLVSVMIRNAEDVGEIDVNLFVVVDLINRIPREEVTDPVQRVLYAKMNEKAGKKALSVPDFCSAVKYSESGLAFLNSSHWKSHHNLMLSIHETSVVALYSFTNGNQDLLMERINTVFEHASKLDEEFRTRLVWIKLLSTTSLQAAIDECNTLLERMDEPIDSSDVEVSYVASELLRLKESILEEGHHLSSQMTDVNKIMAMKVMISLLNFYHHQRRLNVITVGLRMVEISLKFGCCEDSYFALAGFGVNLITLLGDIDKGVCWARMTLALLSKSRHNINAVMPALITAVYGFALWLVEPIQSTQDQILIGIRLAFDYGNIAFAVNNTKLYITRFFYCGKNIDFVLSELQMLARMSAMHGQISVVEHYLVPINNILRKLKGLDEQVLVPIDVFVSNDDLRQKLARDTSVQIDLENLLFLEITVAFIFRDMDKAQQMADLIQEKTTMKITVYSHIMADFYISLLACYSSRNDNAQATNQMSEVEKMCDKLKWLSSHSRWNFESKMNLLAAECQYANGEIGKAAVSYDSAINSAKESKFECELALACELAGYFYKEQGDERRAVAMFKQSREAYIKWGAIGKAQALPYVPVVQPMG</sequence>
<dbReference type="EMBL" id="JALLPJ020000044">
    <property type="protein sequence ID" value="KAL3804298.1"/>
    <property type="molecule type" value="Genomic_DNA"/>
</dbReference>
<dbReference type="InterPro" id="IPR027417">
    <property type="entry name" value="P-loop_NTPase"/>
</dbReference>
<comment type="caution">
    <text evidence="3">The sequence shown here is derived from an EMBL/GenBank/DDBJ whole genome shotgun (WGS) entry which is preliminary data.</text>
</comment>
<keyword evidence="4" id="KW-1185">Reference proteome</keyword>
<evidence type="ECO:0000259" key="2">
    <source>
        <dbReference type="Pfam" id="PF13191"/>
    </source>
</evidence>
<name>A0ABD3QVP0_9STRA</name>
<evidence type="ECO:0000313" key="3">
    <source>
        <dbReference type="EMBL" id="KAL3804298.1"/>
    </source>
</evidence>
<dbReference type="SUPFAM" id="SSF48452">
    <property type="entry name" value="TPR-like"/>
    <property type="match status" value="1"/>
</dbReference>
<feature type="domain" description="Orc1-like AAA ATPase" evidence="2">
    <location>
        <begin position="372"/>
        <end position="541"/>
    </location>
</feature>
<reference evidence="3 4" key="1">
    <citation type="submission" date="2024-10" db="EMBL/GenBank/DDBJ databases">
        <title>Updated reference genomes for cyclostephanoid diatoms.</title>
        <authorList>
            <person name="Roberts W.R."/>
            <person name="Alverson A.J."/>
        </authorList>
    </citation>
    <scope>NUCLEOTIDE SEQUENCE [LARGE SCALE GENOMIC DNA]</scope>
    <source>
        <strain evidence="3 4">AJA010-31</strain>
    </source>
</reference>
<proteinExistence type="predicted"/>
<gene>
    <name evidence="3" type="ORF">ACHAWO_012056</name>
</gene>
<dbReference type="Pfam" id="PF13191">
    <property type="entry name" value="AAA_16"/>
    <property type="match status" value="1"/>
</dbReference>
<feature type="region of interest" description="Disordered" evidence="1">
    <location>
        <begin position="1"/>
        <end position="22"/>
    </location>
</feature>
<dbReference type="PANTHER" id="PTHR43642:SF1">
    <property type="entry name" value="HYBRID SIGNAL TRANSDUCTION HISTIDINE KINASE G"/>
    <property type="match status" value="1"/>
</dbReference>
<dbReference type="Proteomes" id="UP001530400">
    <property type="component" value="Unassembled WGS sequence"/>
</dbReference>
<protein>
    <recommendedName>
        <fullName evidence="2">Orc1-like AAA ATPase domain-containing protein</fullName>
    </recommendedName>
</protein>
<dbReference type="InterPro" id="IPR041664">
    <property type="entry name" value="AAA_16"/>
</dbReference>
<evidence type="ECO:0000256" key="1">
    <source>
        <dbReference type="SAM" id="MobiDB-lite"/>
    </source>
</evidence>
<organism evidence="3 4">
    <name type="scientific">Cyclotella atomus</name>
    <dbReference type="NCBI Taxonomy" id="382360"/>
    <lineage>
        <taxon>Eukaryota</taxon>
        <taxon>Sar</taxon>
        <taxon>Stramenopiles</taxon>
        <taxon>Ochrophyta</taxon>
        <taxon>Bacillariophyta</taxon>
        <taxon>Coscinodiscophyceae</taxon>
        <taxon>Thalassiosirophycidae</taxon>
        <taxon>Stephanodiscales</taxon>
        <taxon>Stephanodiscaceae</taxon>
        <taxon>Cyclotella</taxon>
    </lineage>
</organism>